<dbReference type="PANTHER" id="PTHR21325:SF52">
    <property type="entry name" value="PHOSPHOLIPASE B1, MEMBRANE-ASSOCIATED"/>
    <property type="match status" value="1"/>
</dbReference>
<comment type="catalytic activity">
    <reaction evidence="18">
        <text>1-hexadecanoyl-2-(9Z,12Z-octadecadienoyl)-sn-glycero-3-phosphocholine + H2O = (9Z,12Z)-octadecadienoate + 1-hexadecanoyl-sn-glycero-3-phosphocholine + H(+)</text>
        <dbReference type="Rhea" id="RHEA:40811"/>
        <dbReference type="ChEBI" id="CHEBI:15377"/>
        <dbReference type="ChEBI" id="CHEBI:15378"/>
        <dbReference type="ChEBI" id="CHEBI:30245"/>
        <dbReference type="ChEBI" id="CHEBI:72998"/>
        <dbReference type="ChEBI" id="CHEBI:73002"/>
    </reaction>
    <physiologicalReaction direction="left-to-right" evidence="18">
        <dbReference type="Rhea" id="RHEA:40812"/>
    </physiologicalReaction>
</comment>
<evidence type="ECO:0000256" key="12">
    <source>
        <dbReference type="ARBA" id="ARBA00022989"/>
    </source>
</evidence>
<dbReference type="PROSITE" id="PS01098">
    <property type="entry name" value="LIPASE_GDSL_SER"/>
    <property type="match status" value="1"/>
</dbReference>
<dbReference type="GO" id="GO:0004623">
    <property type="term" value="F:phospholipase A2 activity"/>
    <property type="evidence" value="ECO:0007669"/>
    <property type="project" value="UniProtKB-EC"/>
</dbReference>
<comment type="function">
    <text evidence="24">Calcium-independent membrane-associated phospholipase that catalyzes complete diacylation of phospholipids by hydrolyzing both sn-1 and sn-2 fatty acyl chains attached to the glycerol backbone (phospholipase B activity). Has dual phospholipase and lysophospholipase activities toward diacylphospholipids. Preferentially cleaves sn-2 ester bonds over sn-1 bonds. Acts as a lipase toward glycerolipid substrates. Hydrolyzes fatty acyl chains of diacylglycerols with preference for the sn-2 position and of triacylglycerols with not positional selectivity. May also hydrolyze long chain retinyl esters such as retinyl palmitate. May contribute to digestion of dietary phospholipids, glycerolipids and retinoids, facilitating lipid absorption at the brush border.</text>
</comment>
<evidence type="ECO:0000256" key="13">
    <source>
        <dbReference type="ARBA" id="ARBA00023098"/>
    </source>
</evidence>
<evidence type="ECO:0000256" key="31">
    <source>
        <dbReference type="ARBA" id="ARBA00048049"/>
    </source>
</evidence>
<evidence type="ECO:0000256" key="47">
    <source>
        <dbReference type="SAM" id="MobiDB-lite"/>
    </source>
</evidence>
<evidence type="ECO:0000256" key="11">
    <source>
        <dbReference type="ARBA" id="ARBA00022801"/>
    </source>
</evidence>
<dbReference type="RefSeq" id="XP_031438004.1">
    <property type="nucleotide sequence ID" value="XM_031582144.2"/>
</dbReference>
<comment type="catalytic activity">
    <reaction evidence="40">
        <text>1-hexadecanoyl-2-(9Z-octadecenoyl)-sn-glycero-3-phosphocholine + H2O = 1-hexadecanoyl-sn-glycero-3-phosphocholine + (9Z)-octadecenoate + H(+)</text>
        <dbReference type="Rhea" id="RHEA:38779"/>
        <dbReference type="ChEBI" id="CHEBI:15377"/>
        <dbReference type="ChEBI" id="CHEBI:15378"/>
        <dbReference type="ChEBI" id="CHEBI:30823"/>
        <dbReference type="ChEBI" id="CHEBI:72998"/>
        <dbReference type="ChEBI" id="CHEBI:73001"/>
    </reaction>
    <physiologicalReaction direction="left-to-right" evidence="40">
        <dbReference type="Rhea" id="RHEA:38780"/>
    </physiologicalReaction>
</comment>
<evidence type="ECO:0000256" key="2">
    <source>
        <dbReference type="ARBA" id="ARBA00009979"/>
    </source>
</evidence>
<evidence type="ECO:0000256" key="37">
    <source>
        <dbReference type="ARBA" id="ARBA00048454"/>
    </source>
</evidence>
<feature type="region of interest" description="Disordered" evidence="47">
    <location>
        <begin position="1010"/>
        <end position="1039"/>
    </location>
</feature>
<dbReference type="EC" id="3.1.1.3" evidence="5"/>
<comment type="catalytic activity">
    <reaction evidence="39">
        <text>1-hexadecanoyl-sn-glycero-3-phosphocholine + H2O = sn-glycerol 3-phosphocholine + hexadecanoate + H(+)</text>
        <dbReference type="Rhea" id="RHEA:40435"/>
        <dbReference type="ChEBI" id="CHEBI:7896"/>
        <dbReference type="ChEBI" id="CHEBI:15377"/>
        <dbReference type="ChEBI" id="CHEBI:15378"/>
        <dbReference type="ChEBI" id="CHEBI:16870"/>
        <dbReference type="ChEBI" id="CHEBI:72998"/>
    </reaction>
    <physiologicalReaction direction="left-to-right" evidence="39">
        <dbReference type="Rhea" id="RHEA:40436"/>
    </physiologicalReaction>
</comment>
<comment type="catalytic activity">
    <reaction evidence="29">
        <text>2,3-di-(9Z)-octadecenoyl-sn-glycerol + H2O = 3-(9Z-octadecenoyl)-sn-glycerol + (9Z)-octadecenoate + H(+)</text>
        <dbReference type="Rhea" id="RHEA:42604"/>
        <dbReference type="ChEBI" id="CHEBI:15377"/>
        <dbReference type="ChEBI" id="CHEBI:15378"/>
        <dbReference type="ChEBI" id="CHEBI:30823"/>
        <dbReference type="ChEBI" id="CHEBI:75824"/>
        <dbReference type="ChEBI" id="CHEBI:75938"/>
    </reaction>
    <physiologicalReaction direction="left-to-right" evidence="29">
        <dbReference type="Rhea" id="RHEA:42605"/>
    </physiologicalReaction>
</comment>
<accession>A0A6P8GFS7</accession>
<comment type="catalytic activity">
    <reaction evidence="34">
        <text>1-hexadecanoyl-2-(9Z,12Z-octadecadienoyl)-sn-glycero-3-phosphocholine + H2O = 2-(9Z,12Z-octadecadienoyl)-sn-glycero-3-phosphocholine + hexadecanoate + H(+)</text>
        <dbReference type="Rhea" id="RHEA:40971"/>
        <dbReference type="ChEBI" id="CHEBI:7896"/>
        <dbReference type="ChEBI" id="CHEBI:15377"/>
        <dbReference type="ChEBI" id="CHEBI:15378"/>
        <dbReference type="ChEBI" id="CHEBI:73002"/>
        <dbReference type="ChEBI" id="CHEBI:76084"/>
    </reaction>
    <physiologicalReaction direction="left-to-right" evidence="34">
        <dbReference type="Rhea" id="RHEA:40972"/>
    </physiologicalReaction>
</comment>
<evidence type="ECO:0000256" key="30">
    <source>
        <dbReference type="ARBA" id="ARBA00048015"/>
    </source>
</evidence>
<evidence type="ECO:0000256" key="48">
    <source>
        <dbReference type="SAM" id="Phobius"/>
    </source>
</evidence>
<dbReference type="AlphaFoldDB" id="A0A6P8GFS7"/>
<comment type="catalytic activity">
    <reaction evidence="41">
        <text>1,3-dihexadecanoyl-2-(9Z-octadecenoyl)glycerol + H2O = 1,3-dihexadecanoylglycerol + (9Z)-octadecenoate + H(+)</text>
        <dbReference type="Rhea" id="RHEA:40983"/>
        <dbReference type="ChEBI" id="CHEBI:15377"/>
        <dbReference type="ChEBI" id="CHEBI:15378"/>
        <dbReference type="ChEBI" id="CHEBI:30823"/>
        <dbReference type="ChEBI" id="CHEBI:75688"/>
        <dbReference type="ChEBI" id="CHEBI:77619"/>
    </reaction>
    <physiologicalReaction direction="left-to-right" evidence="41">
        <dbReference type="Rhea" id="RHEA:40984"/>
    </physiologicalReaction>
</comment>
<keyword evidence="16" id="KW-1208">Phospholipid metabolism</keyword>
<comment type="catalytic activity">
    <reaction evidence="43">
        <text>1-hexadecanoyl-2-(9Z)-octadecenoyl-3-octadecanoyl-sn-glycerol + H2O = 1-hexadecanoyl-3-octadecanoyl-sn-glycerol + (9Z)-octadecenoate + H(+)</text>
        <dbReference type="Rhea" id="RHEA:41103"/>
        <dbReference type="ChEBI" id="CHEBI:15377"/>
        <dbReference type="ChEBI" id="CHEBI:15378"/>
        <dbReference type="ChEBI" id="CHEBI:30823"/>
        <dbReference type="ChEBI" id="CHEBI:77623"/>
        <dbReference type="ChEBI" id="CHEBI:77624"/>
    </reaction>
    <physiologicalReaction direction="left-to-right" evidence="43">
        <dbReference type="Rhea" id="RHEA:41104"/>
    </physiologicalReaction>
</comment>
<evidence type="ECO:0000256" key="23">
    <source>
        <dbReference type="ARBA" id="ARBA00033022"/>
    </source>
</evidence>
<evidence type="ECO:0000256" key="42">
    <source>
        <dbReference type="ARBA" id="ARBA00048872"/>
    </source>
</evidence>
<keyword evidence="8 48" id="KW-0812">Transmembrane</keyword>
<dbReference type="InterPro" id="IPR001087">
    <property type="entry name" value="GDSL"/>
</dbReference>
<organism evidence="50 51">
    <name type="scientific">Clupea harengus</name>
    <name type="common">Atlantic herring</name>
    <dbReference type="NCBI Taxonomy" id="7950"/>
    <lineage>
        <taxon>Eukaryota</taxon>
        <taxon>Metazoa</taxon>
        <taxon>Chordata</taxon>
        <taxon>Craniata</taxon>
        <taxon>Vertebrata</taxon>
        <taxon>Euteleostomi</taxon>
        <taxon>Actinopterygii</taxon>
        <taxon>Neopterygii</taxon>
        <taxon>Teleostei</taxon>
        <taxon>Clupei</taxon>
        <taxon>Clupeiformes</taxon>
        <taxon>Clupeoidei</taxon>
        <taxon>Clupeidae</taxon>
        <taxon>Clupea</taxon>
    </lineage>
</organism>
<evidence type="ECO:0000256" key="36">
    <source>
        <dbReference type="ARBA" id="ARBA00048386"/>
    </source>
</evidence>
<evidence type="ECO:0000256" key="4">
    <source>
        <dbReference type="ARBA" id="ARBA00013278"/>
    </source>
</evidence>
<evidence type="ECO:0000256" key="34">
    <source>
        <dbReference type="ARBA" id="ARBA00048362"/>
    </source>
</evidence>
<comment type="catalytic activity">
    <reaction evidence="37">
        <text>a 1-acyl-sn-glycero-3-phosphocholine + H2O = sn-glycerol 3-phosphocholine + a fatty acid + H(+)</text>
        <dbReference type="Rhea" id="RHEA:15177"/>
        <dbReference type="ChEBI" id="CHEBI:15377"/>
        <dbReference type="ChEBI" id="CHEBI:15378"/>
        <dbReference type="ChEBI" id="CHEBI:16870"/>
        <dbReference type="ChEBI" id="CHEBI:28868"/>
        <dbReference type="ChEBI" id="CHEBI:58168"/>
        <dbReference type="EC" id="3.1.1.5"/>
    </reaction>
    <physiologicalReaction direction="left-to-right" evidence="37">
        <dbReference type="Rhea" id="RHEA:15178"/>
    </physiologicalReaction>
</comment>
<evidence type="ECO:0000256" key="39">
    <source>
        <dbReference type="ARBA" id="ARBA00048656"/>
    </source>
</evidence>
<dbReference type="GO" id="GO:0006644">
    <property type="term" value="P:phospholipid metabolic process"/>
    <property type="evidence" value="ECO:0007669"/>
    <property type="project" value="TreeGrafter"/>
</dbReference>
<dbReference type="Proteomes" id="UP000515152">
    <property type="component" value="Chromosome 15"/>
</dbReference>
<evidence type="ECO:0000256" key="43">
    <source>
        <dbReference type="ARBA" id="ARBA00048939"/>
    </source>
</evidence>
<evidence type="ECO:0000256" key="8">
    <source>
        <dbReference type="ARBA" id="ARBA00022692"/>
    </source>
</evidence>
<dbReference type="PANTHER" id="PTHR21325">
    <property type="entry name" value="PHOSPHOLIPASE B, PLB1"/>
    <property type="match status" value="1"/>
</dbReference>
<comment type="catalytic activity">
    <reaction evidence="33">
        <text>1,2-dihexadecanoyl-sn-glycero-3-phosphocholine + H2O = 1-hexadecanoyl-sn-glycero-3-phosphocholine + hexadecanoate + H(+)</text>
        <dbReference type="Rhea" id="RHEA:41223"/>
        <dbReference type="ChEBI" id="CHEBI:7896"/>
        <dbReference type="ChEBI" id="CHEBI:15377"/>
        <dbReference type="ChEBI" id="CHEBI:15378"/>
        <dbReference type="ChEBI" id="CHEBI:72998"/>
        <dbReference type="ChEBI" id="CHEBI:72999"/>
    </reaction>
    <physiologicalReaction direction="left-to-right" evidence="33">
        <dbReference type="Rhea" id="RHEA:41224"/>
    </physiologicalReaction>
</comment>
<evidence type="ECO:0000313" key="50">
    <source>
        <dbReference type="Proteomes" id="UP000515152"/>
    </source>
</evidence>
<evidence type="ECO:0000256" key="49">
    <source>
        <dbReference type="SAM" id="SignalP"/>
    </source>
</evidence>
<evidence type="ECO:0000256" key="17">
    <source>
        <dbReference type="ARBA" id="ARBA00023369"/>
    </source>
</evidence>
<dbReference type="InterPro" id="IPR036514">
    <property type="entry name" value="SGNH_hydro_sf"/>
</dbReference>
<evidence type="ECO:0000256" key="40">
    <source>
        <dbReference type="ARBA" id="ARBA00048699"/>
    </source>
</evidence>
<comment type="similarity">
    <text evidence="2">Belongs to the 'GDSL' lipolytic enzyme family. Phospholipase B1 subfamily.</text>
</comment>
<evidence type="ECO:0000256" key="18">
    <source>
        <dbReference type="ARBA" id="ARBA00023408"/>
    </source>
</evidence>
<feature type="signal peptide" evidence="49">
    <location>
        <begin position="1"/>
        <end position="28"/>
    </location>
</feature>
<keyword evidence="15" id="KW-0325">Glycoprotein</keyword>
<evidence type="ECO:0000256" key="27">
    <source>
        <dbReference type="ARBA" id="ARBA00047438"/>
    </source>
</evidence>
<evidence type="ECO:0000256" key="21">
    <source>
        <dbReference type="ARBA" id="ARBA00031182"/>
    </source>
</evidence>
<comment type="catalytic activity">
    <reaction evidence="46">
        <text>2-(9Z-octadecenoyl)-glycerol + H2O = glycerol + (9Z)-octadecenoate + H(+)</text>
        <dbReference type="Rhea" id="RHEA:38491"/>
        <dbReference type="ChEBI" id="CHEBI:15377"/>
        <dbReference type="ChEBI" id="CHEBI:15378"/>
        <dbReference type="ChEBI" id="CHEBI:17754"/>
        <dbReference type="ChEBI" id="CHEBI:30823"/>
        <dbReference type="ChEBI" id="CHEBI:73990"/>
    </reaction>
    <physiologicalReaction direction="left-to-right" evidence="46">
        <dbReference type="Rhea" id="RHEA:38492"/>
    </physiologicalReaction>
</comment>
<proteinExistence type="inferred from homology"/>
<dbReference type="EC" id="3.1.1.5" evidence="3"/>
<reference evidence="51" key="1">
    <citation type="submission" date="2025-08" db="UniProtKB">
        <authorList>
            <consortium name="RefSeq"/>
        </authorList>
    </citation>
    <scope>IDENTIFICATION</scope>
</reference>
<keyword evidence="9 49" id="KW-0732">Signal</keyword>
<dbReference type="GO" id="GO:0004622">
    <property type="term" value="F:phosphatidylcholine lysophospholipase activity"/>
    <property type="evidence" value="ECO:0007669"/>
    <property type="project" value="UniProtKB-EC"/>
</dbReference>
<evidence type="ECO:0000256" key="19">
    <source>
        <dbReference type="ARBA" id="ARBA00023422"/>
    </source>
</evidence>
<evidence type="ECO:0000256" key="3">
    <source>
        <dbReference type="ARBA" id="ARBA00013274"/>
    </source>
</evidence>
<feature type="transmembrane region" description="Helical" evidence="48">
    <location>
        <begin position="1047"/>
        <end position="1069"/>
    </location>
</feature>
<comment type="catalytic activity">
    <reaction evidence="44">
        <text>1,2-dihexadecanoyl-sn-glycero-3-phosphocholine + 2 H2O = sn-glycerol 3-phosphocholine + 2 hexadecanoate + 2 H(+)</text>
        <dbReference type="Rhea" id="RHEA:40975"/>
        <dbReference type="ChEBI" id="CHEBI:7896"/>
        <dbReference type="ChEBI" id="CHEBI:15377"/>
        <dbReference type="ChEBI" id="CHEBI:15378"/>
        <dbReference type="ChEBI" id="CHEBI:16870"/>
        <dbReference type="ChEBI" id="CHEBI:72999"/>
    </reaction>
    <physiologicalReaction direction="left-to-right" evidence="44">
        <dbReference type="Rhea" id="RHEA:40976"/>
    </physiologicalReaction>
</comment>
<comment type="catalytic activity">
    <reaction evidence="45">
        <text>1,3-di-(9Z-octadecenoyl)-glycerol + H2O = 1-(9Z-octadecenoyl)-glycerol + (9Z)-octadecenoate + H(+)</text>
        <dbReference type="Rhea" id="RHEA:39939"/>
        <dbReference type="ChEBI" id="CHEBI:15377"/>
        <dbReference type="ChEBI" id="CHEBI:15378"/>
        <dbReference type="ChEBI" id="CHEBI:30823"/>
        <dbReference type="ChEBI" id="CHEBI:75342"/>
        <dbReference type="ChEBI" id="CHEBI:75735"/>
    </reaction>
    <physiologicalReaction direction="left-to-right" evidence="45">
        <dbReference type="Rhea" id="RHEA:39940"/>
    </physiologicalReaction>
</comment>
<evidence type="ECO:0000256" key="26">
    <source>
        <dbReference type="ARBA" id="ARBA00047363"/>
    </source>
</evidence>
<protein>
    <recommendedName>
        <fullName evidence="6">Phospholipase B1, membrane-associated</fullName>
        <ecNumber evidence="5">3.1.1.3</ecNumber>
        <ecNumber evidence="4">3.1.1.4</ecNumber>
        <ecNumber evidence="3">3.1.1.5</ecNumber>
    </recommendedName>
    <alternativeName>
        <fullName evidence="20">Lysophospholipase</fullName>
    </alternativeName>
    <alternativeName>
        <fullName evidence="21">Phospholipase A2</fullName>
    </alternativeName>
    <alternativeName>
        <fullName evidence="23">Phospholipase B/lipase</fullName>
    </alternativeName>
    <alternativeName>
        <fullName evidence="22">Triacylglycerol lipase</fullName>
    </alternativeName>
</protein>
<evidence type="ECO:0000256" key="32">
    <source>
        <dbReference type="ARBA" id="ARBA00048058"/>
    </source>
</evidence>
<evidence type="ECO:0000256" key="28">
    <source>
        <dbReference type="ARBA" id="ARBA00047459"/>
    </source>
</evidence>
<comment type="catalytic activity">
    <reaction evidence="36">
        <text>1,2,3-tri-(9Z-octadecenoyl)-glycerol + H2O = di-(9Z)-octadecenoylglycerol + (9Z)-octadecenoate + H(+)</text>
        <dbReference type="Rhea" id="RHEA:38575"/>
        <dbReference type="ChEBI" id="CHEBI:15377"/>
        <dbReference type="ChEBI" id="CHEBI:15378"/>
        <dbReference type="ChEBI" id="CHEBI:30823"/>
        <dbReference type="ChEBI" id="CHEBI:53753"/>
        <dbReference type="ChEBI" id="CHEBI:75945"/>
    </reaction>
    <physiologicalReaction direction="left-to-right" evidence="36">
        <dbReference type="Rhea" id="RHEA:38576"/>
    </physiologicalReaction>
</comment>
<evidence type="ECO:0000313" key="51">
    <source>
        <dbReference type="RefSeq" id="XP_031438004.1"/>
    </source>
</evidence>
<dbReference type="GO" id="GO:0016324">
    <property type="term" value="C:apical plasma membrane"/>
    <property type="evidence" value="ECO:0007669"/>
    <property type="project" value="UniProtKB-SubCell"/>
</dbReference>
<evidence type="ECO:0000256" key="46">
    <source>
        <dbReference type="ARBA" id="ARBA00049461"/>
    </source>
</evidence>
<keyword evidence="13" id="KW-0443">Lipid metabolism</keyword>
<sequence>MDTSGQMMMLKALTLLGLFLASSVSALATKDSAQNLICTTSSRSLTPPTSAHSLRPGDVTQMSALAIPHPPQTDVSRLMDRMWELMSMFSPGLINPSNDKSLHVNAEEMIEFLNHQELDDWKLVLLFVQMDSLCVCPEQVSNTVQVVEKTIGFLHSQLKKTIVSVMVWDSSAQPGYLQHSRACPCSGARAAGELRLLKAVLPQVLQEALHRHLVDKKFYSDREDFTVVLQNAPVFSHLPGTESGHYTVDESLHTNKLAVQLWANLLQPAEEQRDMDDTSFGIPCPSEEHPYLRTERNSPSESYVSAAAPAAGSVMGTEMPCMDRSPSPVTPTSVHEIRPADLRVVAAIGDSLTAGNGVGATNANNLLQVLVQYRGLSWSVGGDKNLSSVTTLPNILKEFNANVTGFSEDKGKENTPQAFLNQAVAGSKANNLIGQARALVNRMKTDTRVNFHTDWKVITVFIGGNDLCDYCSNALVFSPDNFVRHIREALDFLHKEVPRAIVNLIEPIHITPLRRMHQEPSIRCPTWLVNIICPCVVGPKQNSDAERRLNDLNRLYQRAIHELIESERYDTHDNFTVVIQPFLREIVLPVLPDGRPDRSYFSPDCFHLSQRAHTQMARALWNNMLEPLGNKTHIQDFTAGLKLTCPSQSSPFMRTYKNSNYTYQGPKPTPPPTTEWGRDFSCKSVAPSASVPTSAHKLRPADIKVVAALGDSITAGRAAKAKTYNDLKKEYRGVSWSIGGDNDLKTITTLPNILKNFNPSIQGFSKGQGSFQKGFNMAVSGAQASEIPAQIRSLIQAMKTNNKVNYAEDWKLVTLFVGVGDLCHYCKDQNNLSSKNFTEHLIDSLDLLYGEVPRVLVNILEVPQIDLLKKINKGTLTCSFLPRETCPCVIVPDENSPELMELKRVNVEYQAALEQLVSGGRYDEREDFALVLQPFLLHPMVPLVGVGQPDLSYFSLDCVHLSEKTHSEMATALWNNMLEPVGRKHFYTNFTYDRTKIHCPSEAQPFIFTHHNSQPSPVPVTTPGPTSTPRETTSAPPVPSCPASVPVWVPVVLAITGLLIGWGLTWMVFSRQQRRMLKSMKTEGKDTDKKETGL</sequence>
<comment type="catalytic activity">
    <reaction evidence="25">
        <text>1-hexadecanoyl-2-(9Z)-octadecenoyl-3-octadecanoyl-sn-glycerol + H2O = 2-(9Z-octadecenoyl)-3-octadecanoyl-sn-glycerol + hexadecanoate + H(+)</text>
        <dbReference type="Rhea" id="RHEA:41107"/>
        <dbReference type="ChEBI" id="CHEBI:7896"/>
        <dbReference type="ChEBI" id="CHEBI:15377"/>
        <dbReference type="ChEBI" id="CHEBI:15378"/>
        <dbReference type="ChEBI" id="CHEBI:75558"/>
        <dbReference type="ChEBI" id="CHEBI:77623"/>
    </reaction>
    <physiologicalReaction direction="left-to-right" evidence="25">
        <dbReference type="Rhea" id="RHEA:41108"/>
    </physiologicalReaction>
</comment>
<dbReference type="GO" id="GO:0004806">
    <property type="term" value="F:triacylglycerol lipase activity"/>
    <property type="evidence" value="ECO:0007669"/>
    <property type="project" value="UniProtKB-EC"/>
</dbReference>
<keyword evidence="7" id="KW-1003">Cell membrane</keyword>
<keyword evidence="10" id="KW-0677">Repeat</keyword>
<dbReference type="SUPFAM" id="SSF52266">
    <property type="entry name" value="SGNH hydrolase"/>
    <property type="match status" value="2"/>
</dbReference>
<keyword evidence="12 48" id="KW-1133">Transmembrane helix</keyword>
<evidence type="ECO:0000256" key="5">
    <source>
        <dbReference type="ARBA" id="ARBA00013279"/>
    </source>
</evidence>
<evidence type="ECO:0000256" key="7">
    <source>
        <dbReference type="ARBA" id="ARBA00022475"/>
    </source>
</evidence>
<evidence type="ECO:0000256" key="9">
    <source>
        <dbReference type="ARBA" id="ARBA00022729"/>
    </source>
</evidence>
<evidence type="ECO:0000256" key="10">
    <source>
        <dbReference type="ARBA" id="ARBA00022737"/>
    </source>
</evidence>
<evidence type="ECO:0000256" key="6">
    <source>
        <dbReference type="ARBA" id="ARBA00015133"/>
    </source>
</evidence>
<evidence type="ECO:0000256" key="29">
    <source>
        <dbReference type="ARBA" id="ARBA00048011"/>
    </source>
</evidence>
<comment type="catalytic activity">
    <reaction evidence="38">
        <text>1-hexadecanoyl-2-(9Z-octadecenoyl)-sn-glycero-3-phosphoethanolamine + H2O = 1-hexadecanoyl-sn-glycero-3-phosphoethanolamine + (9Z)-octadecenoate + H(+)</text>
        <dbReference type="Rhea" id="RHEA:40911"/>
        <dbReference type="ChEBI" id="CHEBI:15377"/>
        <dbReference type="ChEBI" id="CHEBI:15378"/>
        <dbReference type="ChEBI" id="CHEBI:30823"/>
        <dbReference type="ChEBI" id="CHEBI:73004"/>
        <dbReference type="ChEBI" id="CHEBI:73007"/>
    </reaction>
    <physiologicalReaction direction="left-to-right" evidence="38">
        <dbReference type="Rhea" id="RHEA:40912"/>
    </physiologicalReaction>
</comment>
<gene>
    <name evidence="51" type="primary">LOC116223878</name>
</gene>
<dbReference type="CDD" id="cd01824">
    <property type="entry name" value="Phospholipase_B_like"/>
    <property type="match status" value="2"/>
</dbReference>
<dbReference type="KEGG" id="char:116223878"/>
<dbReference type="Gene3D" id="3.40.50.1110">
    <property type="entry name" value="SGNH hydrolase"/>
    <property type="match status" value="2"/>
</dbReference>
<evidence type="ECO:0000256" key="20">
    <source>
        <dbReference type="ARBA" id="ARBA00029723"/>
    </source>
</evidence>
<evidence type="ECO:0000256" key="22">
    <source>
        <dbReference type="ARBA" id="ARBA00031485"/>
    </source>
</evidence>
<keyword evidence="50" id="KW-1185">Reference proteome</keyword>
<evidence type="ECO:0000256" key="35">
    <source>
        <dbReference type="ARBA" id="ARBA00048374"/>
    </source>
</evidence>
<name>A0A6P8GFS7_CLUHA</name>
<evidence type="ECO:0000256" key="24">
    <source>
        <dbReference type="ARBA" id="ARBA00045916"/>
    </source>
</evidence>
<evidence type="ECO:0000256" key="15">
    <source>
        <dbReference type="ARBA" id="ARBA00023180"/>
    </source>
</evidence>
<evidence type="ECO:0000256" key="41">
    <source>
        <dbReference type="ARBA" id="ARBA00048869"/>
    </source>
</evidence>
<keyword evidence="14 48" id="KW-0472">Membrane</keyword>
<evidence type="ECO:0000256" key="45">
    <source>
        <dbReference type="ARBA" id="ARBA00049372"/>
    </source>
</evidence>
<comment type="subcellular location">
    <subcellularLocation>
        <location evidence="1">Apical cell membrane</location>
        <topology evidence="1">Single-pass type I membrane protein</topology>
    </subcellularLocation>
</comment>
<evidence type="ECO:0000256" key="25">
    <source>
        <dbReference type="ARBA" id="ARBA00047324"/>
    </source>
</evidence>
<dbReference type="GeneID" id="116223878"/>
<comment type="catalytic activity">
    <reaction evidence="28">
        <text>1-hexadecanoyl-2-(9Z)-octadecenoyl-3-octadecanoyl-sn-glycerol + H2O = 1-hexadecanoyl-2-(9Z-octadecenoyl)-sn-glycerol + octadecanoate + H(+)</text>
        <dbReference type="Rhea" id="RHEA:41111"/>
        <dbReference type="ChEBI" id="CHEBI:15377"/>
        <dbReference type="ChEBI" id="CHEBI:15378"/>
        <dbReference type="ChEBI" id="CHEBI:25629"/>
        <dbReference type="ChEBI" id="CHEBI:75466"/>
        <dbReference type="ChEBI" id="CHEBI:77623"/>
    </reaction>
    <physiologicalReaction direction="left-to-right" evidence="28">
        <dbReference type="Rhea" id="RHEA:41112"/>
    </physiologicalReaction>
</comment>
<dbReference type="EC" id="3.1.1.4" evidence="4"/>
<evidence type="ECO:0000256" key="44">
    <source>
        <dbReference type="ARBA" id="ARBA00049363"/>
    </source>
</evidence>
<evidence type="ECO:0000256" key="1">
    <source>
        <dbReference type="ARBA" id="ARBA00004247"/>
    </source>
</evidence>
<dbReference type="InterPro" id="IPR038885">
    <property type="entry name" value="PLB1"/>
</dbReference>
<evidence type="ECO:0000256" key="14">
    <source>
        <dbReference type="ARBA" id="ARBA00023136"/>
    </source>
</evidence>
<dbReference type="Pfam" id="PF00657">
    <property type="entry name" value="Lipase_GDSL"/>
    <property type="match status" value="2"/>
</dbReference>
<dbReference type="InterPro" id="IPR008265">
    <property type="entry name" value="Lipase_GDSL_AS"/>
</dbReference>
<keyword evidence="11" id="KW-0378">Hydrolase</keyword>
<comment type="catalytic activity">
    <reaction evidence="19">
        <text>a 1,2-diacyl-sn-glycero-3-phosphocholine + H2O = a 1-acyl-sn-glycero-3-phosphocholine + a fatty acid + H(+)</text>
        <dbReference type="Rhea" id="RHEA:15801"/>
        <dbReference type="ChEBI" id="CHEBI:15377"/>
        <dbReference type="ChEBI" id="CHEBI:15378"/>
        <dbReference type="ChEBI" id="CHEBI:28868"/>
        <dbReference type="ChEBI" id="CHEBI:57643"/>
        <dbReference type="ChEBI" id="CHEBI:58168"/>
        <dbReference type="EC" id="3.1.1.4"/>
    </reaction>
    <physiologicalReaction direction="left-to-right" evidence="19">
        <dbReference type="Rhea" id="RHEA:15802"/>
    </physiologicalReaction>
</comment>
<evidence type="ECO:0000256" key="38">
    <source>
        <dbReference type="ARBA" id="ARBA00048613"/>
    </source>
</evidence>
<dbReference type="InterPro" id="IPR035547">
    <property type="entry name" value="Phospholipase_B"/>
</dbReference>
<feature type="chain" id="PRO_5028204485" description="Phospholipase B1, membrane-associated" evidence="49">
    <location>
        <begin position="29"/>
        <end position="1094"/>
    </location>
</feature>
<comment type="catalytic activity">
    <reaction evidence="42">
        <text>1-O-hexadecyl-2-(9Z)-octadecenoyl-sn-glycero-3-phosphocholine + H2O = 1-O-hexadecyl-sn-glycero-3-phosphocholine + (9Z)-octadecenoate + H(+)</text>
        <dbReference type="Rhea" id="RHEA:40915"/>
        <dbReference type="ChEBI" id="CHEBI:15377"/>
        <dbReference type="ChEBI" id="CHEBI:15378"/>
        <dbReference type="ChEBI" id="CHEBI:30823"/>
        <dbReference type="ChEBI" id="CHEBI:34112"/>
        <dbReference type="ChEBI" id="CHEBI:64496"/>
    </reaction>
    <physiologicalReaction direction="left-to-right" evidence="42">
        <dbReference type="Rhea" id="RHEA:40916"/>
    </physiologicalReaction>
</comment>
<comment type="catalytic activity">
    <reaction evidence="26">
        <text>1,3-dihexadecanoyl-2-(9Z-octadecenoyl)glycerol + H2O = 1-hexadecanoyl-2-(9Z-octadecenoyl)-glycerol + hexadecanoate + H(+)</text>
        <dbReference type="Rhea" id="RHEA:40979"/>
        <dbReference type="ChEBI" id="CHEBI:7896"/>
        <dbReference type="ChEBI" id="CHEBI:15377"/>
        <dbReference type="ChEBI" id="CHEBI:15378"/>
        <dbReference type="ChEBI" id="CHEBI:75585"/>
        <dbReference type="ChEBI" id="CHEBI:75688"/>
    </reaction>
    <physiologicalReaction direction="left-to-right" evidence="26">
        <dbReference type="Rhea" id="RHEA:40980"/>
    </physiologicalReaction>
</comment>
<evidence type="ECO:0000256" key="33">
    <source>
        <dbReference type="ARBA" id="ARBA00048227"/>
    </source>
</evidence>
<comment type="catalytic activity">
    <reaction evidence="35">
        <text>1-octadecanoyl-2-(9Z,12Z)-octadecadienoyl-sn-glycerol + H2O = 1-octadecanoyl-sn-glycerol + (9Z,12Z)-octadecadienoate + H(+)</text>
        <dbReference type="Rhea" id="RHEA:40927"/>
        <dbReference type="ChEBI" id="CHEBI:15377"/>
        <dbReference type="ChEBI" id="CHEBI:15378"/>
        <dbReference type="ChEBI" id="CHEBI:30245"/>
        <dbReference type="ChEBI" id="CHEBI:75550"/>
        <dbReference type="ChEBI" id="CHEBI:77097"/>
    </reaction>
    <physiologicalReaction direction="left-to-right" evidence="35">
        <dbReference type="Rhea" id="RHEA:40928"/>
    </physiologicalReaction>
</comment>
<comment type="catalytic activity">
    <reaction evidence="30">
        <text>1-hexadecanoyl-2-(9Z-octadecenoyl)-sn-glycero-3-phospho-(1'-sn-glycerol) + H2O = 1-hexadecanoyl-sn-glycero-3-phospho-(1'-sn-glycerol) + (9Z)-octadecenoate + H(+)</text>
        <dbReference type="Rhea" id="RHEA:40919"/>
        <dbReference type="ChEBI" id="CHEBI:15377"/>
        <dbReference type="ChEBI" id="CHEBI:15378"/>
        <dbReference type="ChEBI" id="CHEBI:30823"/>
        <dbReference type="ChEBI" id="CHEBI:72841"/>
        <dbReference type="ChEBI" id="CHEBI:75158"/>
    </reaction>
    <physiologicalReaction direction="left-to-right" evidence="30">
        <dbReference type="Rhea" id="RHEA:40920"/>
    </physiologicalReaction>
</comment>
<dbReference type="OrthoDB" id="10265800at2759"/>
<comment type="catalytic activity">
    <reaction evidence="32">
        <text>1,2-di-(9Z-octadecenoyl)-sn-glycero-3-phosphocholine + H2O = 1-(9Z-octadecenoyl)-sn-glycero-3-phosphocholine + (9Z)-octadecenoate + H(+)</text>
        <dbReference type="Rhea" id="RHEA:40923"/>
        <dbReference type="ChEBI" id="CHEBI:15377"/>
        <dbReference type="ChEBI" id="CHEBI:15378"/>
        <dbReference type="ChEBI" id="CHEBI:28610"/>
        <dbReference type="ChEBI" id="CHEBI:30823"/>
        <dbReference type="ChEBI" id="CHEBI:74669"/>
    </reaction>
    <physiologicalReaction direction="left-to-right" evidence="32">
        <dbReference type="Rhea" id="RHEA:40924"/>
    </physiologicalReaction>
</comment>
<comment type="catalytic activity">
    <reaction evidence="31">
        <text>a 1-O-alkyl-2-acyl-sn-glycero-3-phosphocholine + H2O = a 1-O-alkyl-sn-glycero-3-phosphocholine + a fatty acid + H(+)</text>
        <dbReference type="Rhea" id="RHEA:36231"/>
        <dbReference type="ChEBI" id="CHEBI:15377"/>
        <dbReference type="ChEBI" id="CHEBI:15378"/>
        <dbReference type="ChEBI" id="CHEBI:28868"/>
        <dbReference type="ChEBI" id="CHEBI:30909"/>
        <dbReference type="ChEBI" id="CHEBI:36702"/>
        <dbReference type="EC" id="3.1.1.4"/>
    </reaction>
    <physiologicalReaction direction="left-to-right" evidence="31">
        <dbReference type="Rhea" id="RHEA:36232"/>
    </physiologicalReaction>
</comment>
<comment type="catalytic activity">
    <reaction evidence="17">
        <text>a triacylglycerol + H2O = a diacylglycerol + a fatty acid + H(+)</text>
        <dbReference type="Rhea" id="RHEA:12044"/>
        <dbReference type="ChEBI" id="CHEBI:15377"/>
        <dbReference type="ChEBI" id="CHEBI:15378"/>
        <dbReference type="ChEBI" id="CHEBI:17855"/>
        <dbReference type="ChEBI" id="CHEBI:18035"/>
        <dbReference type="ChEBI" id="CHEBI:28868"/>
        <dbReference type="EC" id="3.1.1.3"/>
    </reaction>
    <physiologicalReaction direction="left-to-right" evidence="17">
        <dbReference type="Rhea" id="RHEA:12045"/>
    </physiologicalReaction>
</comment>
<evidence type="ECO:0000256" key="16">
    <source>
        <dbReference type="ARBA" id="ARBA00023264"/>
    </source>
</evidence>
<comment type="catalytic activity">
    <reaction evidence="27">
        <text>1-(9Z-octadecenoyl)-glycerol + H2O = glycerol + (9Z)-octadecenoate + H(+)</text>
        <dbReference type="Rhea" id="RHEA:38487"/>
        <dbReference type="ChEBI" id="CHEBI:15377"/>
        <dbReference type="ChEBI" id="CHEBI:15378"/>
        <dbReference type="ChEBI" id="CHEBI:17754"/>
        <dbReference type="ChEBI" id="CHEBI:30823"/>
        <dbReference type="ChEBI" id="CHEBI:75342"/>
    </reaction>
    <physiologicalReaction direction="left-to-right" evidence="27">
        <dbReference type="Rhea" id="RHEA:38488"/>
    </physiologicalReaction>
</comment>